<comment type="subcellular location">
    <subcellularLocation>
        <location evidence="4">Cytoplasm</location>
    </subcellularLocation>
</comment>
<accession>A0A8T0EJF8</accession>
<evidence type="ECO:0000313" key="7">
    <source>
        <dbReference type="Proteomes" id="UP000807504"/>
    </source>
</evidence>
<comment type="catalytic activity">
    <reaction evidence="4">
        <text>ATP + H2O = ADP + phosphate + H(+)</text>
        <dbReference type="Rhea" id="RHEA:13065"/>
        <dbReference type="ChEBI" id="CHEBI:15377"/>
        <dbReference type="ChEBI" id="CHEBI:15378"/>
        <dbReference type="ChEBI" id="CHEBI:30616"/>
        <dbReference type="ChEBI" id="CHEBI:43474"/>
        <dbReference type="ChEBI" id="CHEBI:456216"/>
        <dbReference type="EC" id="3.6.4.6"/>
    </reaction>
</comment>
<dbReference type="InterPro" id="IPR039812">
    <property type="entry name" value="Vesicle-fus_ATPase"/>
</dbReference>
<dbReference type="GO" id="GO:0046872">
    <property type="term" value="F:metal ion binding"/>
    <property type="evidence" value="ECO:0007669"/>
    <property type="project" value="UniProtKB-UniRule"/>
</dbReference>
<dbReference type="FunFam" id="1.10.8.60:FF:000026">
    <property type="entry name" value="vesicle-fusing ATPase isoform X1"/>
    <property type="match status" value="1"/>
</dbReference>
<protein>
    <recommendedName>
        <fullName evidence="4">Vesicle-fusing ATPase</fullName>
        <ecNumber evidence="4">3.6.4.6</ecNumber>
    </recommendedName>
</protein>
<keyword evidence="4" id="KW-0653">Protein transport</keyword>
<keyword evidence="2 4" id="KW-0547">Nucleotide-binding</keyword>
<dbReference type="Proteomes" id="UP000807504">
    <property type="component" value="Unassembled WGS sequence"/>
</dbReference>
<evidence type="ECO:0000256" key="3">
    <source>
        <dbReference type="ARBA" id="ARBA00022840"/>
    </source>
</evidence>
<feature type="domain" description="AAA+ ATPase" evidence="5">
    <location>
        <begin position="40"/>
        <end position="187"/>
    </location>
</feature>
<comment type="caution">
    <text evidence="6">The sequence shown here is derived from an EMBL/GenBank/DDBJ whole genome shotgun (WGS) entry which is preliminary data.</text>
</comment>
<dbReference type="InterPro" id="IPR003593">
    <property type="entry name" value="AAA+_ATPase"/>
</dbReference>
<name>A0A8T0EJF8_ARGBR</name>
<dbReference type="EMBL" id="JABXBU010002227">
    <property type="protein sequence ID" value="KAF8773661.1"/>
    <property type="molecule type" value="Genomic_DNA"/>
</dbReference>
<dbReference type="InterPro" id="IPR041569">
    <property type="entry name" value="AAA_lid_3"/>
</dbReference>
<dbReference type="FunFam" id="3.40.50.300:FF:000154">
    <property type="entry name" value="Vesicle-fusing ATPase 1"/>
    <property type="match status" value="1"/>
</dbReference>
<evidence type="ECO:0000256" key="1">
    <source>
        <dbReference type="ARBA" id="ARBA00006914"/>
    </source>
</evidence>
<gene>
    <name evidence="6" type="ORF">HNY73_016301</name>
</gene>
<dbReference type="InterPro" id="IPR027417">
    <property type="entry name" value="P-loop_NTPase"/>
</dbReference>
<comment type="function">
    <text evidence="4">Required for vesicle-mediated transport. Catalyzes the fusion of transport vesicles within the Golgi cisternae. Is also required for transport from the endoplasmic reticulum to the Golgi stack. Seems to function as a fusion protein required for the delivery of cargo proteins to all compartments of the Golgi stack independent of vesicle origin.</text>
</comment>
<dbReference type="PANTHER" id="PTHR23078">
    <property type="entry name" value="VESICULAR-FUSION PROTEIN NSF"/>
    <property type="match status" value="1"/>
</dbReference>
<dbReference type="SUPFAM" id="SSF52540">
    <property type="entry name" value="P-loop containing nucleoside triphosphate hydrolases"/>
    <property type="match status" value="2"/>
</dbReference>
<keyword evidence="4" id="KW-0479">Metal-binding</keyword>
<dbReference type="Gene3D" id="1.10.8.60">
    <property type="match status" value="1"/>
</dbReference>
<evidence type="ECO:0000256" key="4">
    <source>
        <dbReference type="RuleBase" id="RU367045"/>
    </source>
</evidence>
<dbReference type="GO" id="GO:0016887">
    <property type="term" value="F:ATP hydrolysis activity"/>
    <property type="evidence" value="ECO:0007669"/>
    <property type="project" value="InterPro"/>
</dbReference>
<dbReference type="Pfam" id="PF00004">
    <property type="entry name" value="AAA"/>
    <property type="match status" value="2"/>
</dbReference>
<dbReference type="SMART" id="SM00382">
    <property type="entry name" value="AAA"/>
    <property type="match status" value="2"/>
</dbReference>
<comment type="cofactor">
    <cofactor evidence="4">
        <name>Mg(2+)</name>
        <dbReference type="ChEBI" id="CHEBI:18420"/>
    </cofactor>
    <text evidence="4">Binds 1 Mg(2+) ion per subunit.</text>
</comment>
<keyword evidence="4" id="KW-0963">Cytoplasm</keyword>
<dbReference type="GO" id="GO:0005524">
    <property type="term" value="F:ATP binding"/>
    <property type="evidence" value="ECO:0007669"/>
    <property type="project" value="UniProtKB-UniRule"/>
</dbReference>
<sequence>MAFQKIGIGALDKELNTLFRRVFASRVLPTEFVQKLGLKHVKGILLYGPPGTGKTLMARKIGEMLNAKKPKMINGPQILDKHAGESEANVRRLFAEAEEDDRMFGLNSGLHVIIIDEIDAICKTRGSVAGDSGIHDAVTSQLLAKIDGFESVSNILVIGMTCRKEVIDEALLRPGRLEVQIEIGLPDEKGLLHILNIHTSLMKKHNRMAEDVNLEELAAITKNFTGAEIEGLVRAAQSVAINRLLKESMRMKIGPEATGRISITRADFLHALKYDIKPAFGISSEPIERLISQGIINWGQPVADILEDGRLFIQQARGGVSRGLVSVLLEGAPNSGKTALAAKLALNSDFPFVKLCTPEDMVGYSETAKCQLIKNMFDDAYKSQLSCIIVDSIERLIDYSAIGPRYSNLVLQALLVLLKKEPPPGRKLLILCTSSRKQVLEEMDMLSIFTAILRVPYLSSPEDLVSVLLETNTFNMKEIAEIQKKTKNCRFRFQASGGIGVYKFLNKLREENCLQEI</sequence>
<dbReference type="Gene3D" id="3.40.50.300">
    <property type="entry name" value="P-loop containing nucleotide triphosphate hydrolases"/>
    <property type="match status" value="2"/>
</dbReference>
<dbReference type="PANTHER" id="PTHR23078:SF3">
    <property type="entry name" value="VESICLE-FUSING ATPASE"/>
    <property type="match status" value="1"/>
</dbReference>
<dbReference type="Pfam" id="PF17862">
    <property type="entry name" value="AAA_lid_3"/>
    <property type="match status" value="1"/>
</dbReference>
<evidence type="ECO:0000256" key="2">
    <source>
        <dbReference type="ARBA" id="ARBA00022741"/>
    </source>
</evidence>
<reference evidence="6" key="1">
    <citation type="journal article" date="2020" name="bioRxiv">
        <title>Chromosome-level reference genome of the European wasp spider Argiope bruennichi: a resource for studies on range expansion and evolutionary adaptation.</title>
        <authorList>
            <person name="Sheffer M.M."/>
            <person name="Hoppe A."/>
            <person name="Krehenwinkel H."/>
            <person name="Uhl G."/>
            <person name="Kuss A.W."/>
            <person name="Jensen L."/>
            <person name="Jensen C."/>
            <person name="Gillespie R.G."/>
            <person name="Hoff K.J."/>
            <person name="Prost S."/>
        </authorList>
    </citation>
    <scope>NUCLEOTIDE SEQUENCE</scope>
</reference>
<evidence type="ECO:0000313" key="6">
    <source>
        <dbReference type="EMBL" id="KAF8773661.1"/>
    </source>
</evidence>
<dbReference type="FunFam" id="3.40.50.300:FF:000166">
    <property type="entry name" value="vesicle-fusing ATPase isoform X1"/>
    <property type="match status" value="1"/>
</dbReference>
<dbReference type="GO" id="GO:0035494">
    <property type="term" value="P:SNARE complex disassembly"/>
    <property type="evidence" value="ECO:0007669"/>
    <property type="project" value="InterPro"/>
</dbReference>
<keyword evidence="7" id="KW-1185">Reference proteome</keyword>
<dbReference type="GO" id="GO:0005795">
    <property type="term" value="C:Golgi stack"/>
    <property type="evidence" value="ECO:0007669"/>
    <property type="project" value="TreeGrafter"/>
</dbReference>
<reference evidence="6" key="2">
    <citation type="submission" date="2020-06" db="EMBL/GenBank/DDBJ databases">
        <authorList>
            <person name="Sheffer M."/>
        </authorList>
    </citation>
    <scope>NUCLEOTIDE SEQUENCE</scope>
</reference>
<dbReference type="EC" id="3.6.4.6" evidence="4"/>
<keyword evidence="4" id="KW-0813">Transport</keyword>
<keyword evidence="4" id="KW-0931">ER-Golgi transport</keyword>
<dbReference type="AlphaFoldDB" id="A0A8T0EJF8"/>
<keyword evidence="4" id="KW-0378">Hydrolase</keyword>
<keyword evidence="4" id="KW-0460">Magnesium</keyword>
<feature type="domain" description="AAA+ ATPase" evidence="5">
    <location>
        <begin position="323"/>
        <end position="459"/>
    </location>
</feature>
<keyword evidence="3 4" id="KW-0067">ATP-binding</keyword>
<organism evidence="6 7">
    <name type="scientific">Argiope bruennichi</name>
    <name type="common">Wasp spider</name>
    <name type="synonym">Aranea bruennichi</name>
    <dbReference type="NCBI Taxonomy" id="94029"/>
    <lineage>
        <taxon>Eukaryota</taxon>
        <taxon>Metazoa</taxon>
        <taxon>Ecdysozoa</taxon>
        <taxon>Arthropoda</taxon>
        <taxon>Chelicerata</taxon>
        <taxon>Arachnida</taxon>
        <taxon>Araneae</taxon>
        <taxon>Araneomorphae</taxon>
        <taxon>Entelegynae</taxon>
        <taxon>Araneoidea</taxon>
        <taxon>Araneidae</taxon>
        <taxon>Argiope</taxon>
    </lineage>
</organism>
<proteinExistence type="inferred from homology"/>
<evidence type="ECO:0000259" key="5">
    <source>
        <dbReference type="SMART" id="SM00382"/>
    </source>
</evidence>
<dbReference type="InterPro" id="IPR003959">
    <property type="entry name" value="ATPase_AAA_core"/>
</dbReference>
<dbReference type="GO" id="GO:0043001">
    <property type="term" value="P:Golgi to plasma membrane protein transport"/>
    <property type="evidence" value="ECO:0007669"/>
    <property type="project" value="TreeGrafter"/>
</dbReference>
<dbReference type="GO" id="GO:0006891">
    <property type="term" value="P:intra-Golgi vesicle-mediated transport"/>
    <property type="evidence" value="ECO:0007669"/>
    <property type="project" value="TreeGrafter"/>
</dbReference>
<comment type="similarity">
    <text evidence="1 4">Belongs to the AAA ATPase family.</text>
</comment>